<gene>
    <name evidence="1" type="ORF">BU25DRAFT_409097</name>
</gene>
<dbReference type="Proteomes" id="UP000799754">
    <property type="component" value="Unassembled WGS sequence"/>
</dbReference>
<evidence type="ECO:0000313" key="1">
    <source>
        <dbReference type="EMBL" id="KAF2629839.1"/>
    </source>
</evidence>
<keyword evidence="2" id="KW-1185">Reference proteome</keyword>
<name>A0ACB6S708_9PLEO</name>
<sequence length="60" mass="7046">MTLHTLDYITRLLTFNQRLSHHQAKHTRSIFNFTLSTYSLALDSAPIISLVFDRVYGWFS</sequence>
<comment type="caution">
    <text evidence="1">The sequence shown here is derived from an EMBL/GenBank/DDBJ whole genome shotgun (WGS) entry which is preliminary data.</text>
</comment>
<protein>
    <submittedName>
        <fullName evidence="1">Uncharacterized protein</fullName>
    </submittedName>
</protein>
<organism evidence="1 2">
    <name type="scientific">Macroventuria anomochaeta</name>
    <dbReference type="NCBI Taxonomy" id="301207"/>
    <lineage>
        <taxon>Eukaryota</taxon>
        <taxon>Fungi</taxon>
        <taxon>Dikarya</taxon>
        <taxon>Ascomycota</taxon>
        <taxon>Pezizomycotina</taxon>
        <taxon>Dothideomycetes</taxon>
        <taxon>Pleosporomycetidae</taxon>
        <taxon>Pleosporales</taxon>
        <taxon>Pleosporineae</taxon>
        <taxon>Didymellaceae</taxon>
        <taxon>Macroventuria</taxon>
    </lineage>
</organism>
<accession>A0ACB6S708</accession>
<proteinExistence type="predicted"/>
<evidence type="ECO:0000313" key="2">
    <source>
        <dbReference type="Proteomes" id="UP000799754"/>
    </source>
</evidence>
<dbReference type="EMBL" id="MU006709">
    <property type="protein sequence ID" value="KAF2629839.1"/>
    <property type="molecule type" value="Genomic_DNA"/>
</dbReference>
<reference evidence="1" key="1">
    <citation type="journal article" date="2020" name="Stud. Mycol.">
        <title>101 Dothideomycetes genomes: a test case for predicting lifestyles and emergence of pathogens.</title>
        <authorList>
            <person name="Haridas S."/>
            <person name="Albert R."/>
            <person name="Binder M."/>
            <person name="Bloem J."/>
            <person name="Labutti K."/>
            <person name="Salamov A."/>
            <person name="Andreopoulos B."/>
            <person name="Baker S."/>
            <person name="Barry K."/>
            <person name="Bills G."/>
            <person name="Bluhm B."/>
            <person name="Cannon C."/>
            <person name="Castanera R."/>
            <person name="Culley D."/>
            <person name="Daum C."/>
            <person name="Ezra D."/>
            <person name="Gonzalez J."/>
            <person name="Henrissat B."/>
            <person name="Kuo A."/>
            <person name="Liang C."/>
            <person name="Lipzen A."/>
            <person name="Lutzoni F."/>
            <person name="Magnuson J."/>
            <person name="Mondo S."/>
            <person name="Nolan M."/>
            <person name="Ohm R."/>
            <person name="Pangilinan J."/>
            <person name="Park H.-J."/>
            <person name="Ramirez L."/>
            <person name="Alfaro M."/>
            <person name="Sun H."/>
            <person name="Tritt A."/>
            <person name="Yoshinaga Y."/>
            <person name="Zwiers L.-H."/>
            <person name="Turgeon B."/>
            <person name="Goodwin S."/>
            <person name="Spatafora J."/>
            <person name="Crous P."/>
            <person name="Grigoriev I."/>
        </authorList>
    </citation>
    <scope>NUCLEOTIDE SEQUENCE</scope>
    <source>
        <strain evidence="1">CBS 525.71</strain>
    </source>
</reference>